<feature type="compositionally biased region" description="Low complexity" evidence="1">
    <location>
        <begin position="12"/>
        <end position="21"/>
    </location>
</feature>
<dbReference type="Proteomes" id="UP000593567">
    <property type="component" value="Unassembled WGS sequence"/>
</dbReference>
<keyword evidence="2" id="KW-0472">Membrane</keyword>
<organism evidence="3 4">
    <name type="scientific">Bugula neritina</name>
    <name type="common">Brown bryozoan</name>
    <name type="synonym">Sertularia neritina</name>
    <dbReference type="NCBI Taxonomy" id="10212"/>
    <lineage>
        <taxon>Eukaryota</taxon>
        <taxon>Metazoa</taxon>
        <taxon>Spiralia</taxon>
        <taxon>Lophotrochozoa</taxon>
        <taxon>Bryozoa</taxon>
        <taxon>Gymnolaemata</taxon>
        <taxon>Cheilostomatida</taxon>
        <taxon>Flustrina</taxon>
        <taxon>Buguloidea</taxon>
        <taxon>Bugulidae</taxon>
        <taxon>Bugula</taxon>
    </lineage>
</organism>
<evidence type="ECO:0000256" key="2">
    <source>
        <dbReference type="SAM" id="Phobius"/>
    </source>
</evidence>
<proteinExistence type="predicted"/>
<dbReference type="AlphaFoldDB" id="A0A7J7J9J6"/>
<keyword evidence="4" id="KW-1185">Reference proteome</keyword>
<dbReference type="EMBL" id="VXIV02002815">
    <property type="protein sequence ID" value="KAF6022693.1"/>
    <property type="molecule type" value="Genomic_DNA"/>
</dbReference>
<evidence type="ECO:0000313" key="4">
    <source>
        <dbReference type="Proteomes" id="UP000593567"/>
    </source>
</evidence>
<evidence type="ECO:0000256" key="1">
    <source>
        <dbReference type="SAM" id="MobiDB-lite"/>
    </source>
</evidence>
<protein>
    <submittedName>
        <fullName evidence="3">Uncharacterized protein</fullName>
    </submittedName>
</protein>
<keyword evidence="2" id="KW-0812">Transmembrane</keyword>
<comment type="caution">
    <text evidence="3">The sequence shown here is derived from an EMBL/GenBank/DDBJ whole genome shotgun (WGS) entry which is preliminary data.</text>
</comment>
<reference evidence="3" key="1">
    <citation type="submission" date="2020-06" db="EMBL/GenBank/DDBJ databases">
        <title>Draft genome of Bugula neritina, a colonial animal packing powerful symbionts and potential medicines.</title>
        <authorList>
            <person name="Rayko M."/>
        </authorList>
    </citation>
    <scope>NUCLEOTIDE SEQUENCE [LARGE SCALE GENOMIC DNA]</scope>
    <source>
        <strain evidence="3">Kwan_BN1</strain>
    </source>
</reference>
<name>A0A7J7J9J6_BUGNE</name>
<evidence type="ECO:0000313" key="3">
    <source>
        <dbReference type="EMBL" id="KAF6022693.1"/>
    </source>
</evidence>
<feature type="region of interest" description="Disordered" evidence="1">
    <location>
        <begin position="1"/>
        <end position="21"/>
    </location>
</feature>
<accession>A0A7J7J9J6</accession>
<feature type="transmembrane region" description="Helical" evidence="2">
    <location>
        <begin position="92"/>
        <end position="114"/>
    </location>
</feature>
<sequence>MQKETSLEPCSTNQTTTEQTTEEFPQPCGVICSSAVDLYADLDIASAYHSNCSPDLSERYDDMSQFSVIRESSFTSQFSPRGNNLCNKIRRCYFVVPLIVMFILVNIISLGLIMGCIVHEETCFKLNNDTASKISSVGEKSN</sequence>
<gene>
    <name evidence="3" type="ORF">EB796_019001</name>
</gene>
<keyword evidence="2" id="KW-1133">Transmembrane helix</keyword>